<dbReference type="Proteomes" id="UP001239445">
    <property type="component" value="Unassembled WGS sequence"/>
</dbReference>
<reference evidence="2" key="1">
    <citation type="submission" date="2023-06" db="EMBL/GenBank/DDBJ databases">
        <title>Genome-scale phylogeny and comparative genomics of the fungal order Sordariales.</title>
        <authorList>
            <consortium name="Lawrence Berkeley National Laboratory"/>
            <person name="Hensen N."/>
            <person name="Bonometti L."/>
            <person name="Westerberg I."/>
            <person name="Brannstrom I.O."/>
            <person name="Guillou S."/>
            <person name="Cros-Aarteil S."/>
            <person name="Calhoun S."/>
            <person name="Haridas S."/>
            <person name="Kuo A."/>
            <person name="Mondo S."/>
            <person name="Pangilinan J."/>
            <person name="Riley R."/>
            <person name="Labutti K."/>
            <person name="Andreopoulos B."/>
            <person name="Lipzen A."/>
            <person name="Chen C."/>
            <person name="Yanf M."/>
            <person name="Daum C."/>
            <person name="Ng V."/>
            <person name="Clum A."/>
            <person name="Steindorff A."/>
            <person name="Ohm R."/>
            <person name="Martin F."/>
            <person name="Silar P."/>
            <person name="Natvig D."/>
            <person name="Lalanne C."/>
            <person name="Gautier V."/>
            <person name="Ament-Velasquez S.L."/>
            <person name="Kruys A."/>
            <person name="Hutchinson M.I."/>
            <person name="Powell A.J."/>
            <person name="Barry K."/>
            <person name="Miller A.N."/>
            <person name="Grigoriev I.V."/>
            <person name="Debuchy R."/>
            <person name="Gladieux P."/>
            <person name="Thoren M.H."/>
            <person name="Johannesson H."/>
        </authorList>
    </citation>
    <scope>NUCLEOTIDE SEQUENCE</scope>
    <source>
        <strain evidence="2">PSN4</strain>
    </source>
</reference>
<dbReference type="Pfam" id="PF26639">
    <property type="entry name" value="Het-6_barrel"/>
    <property type="match status" value="1"/>
</dbReference>
<feature type="domain" description="Heterokaryon incompatibility" evidence="1">
    <location>
        <begin position="1"/>
        <end position="92"/>
    </location>
</feature>
<dbReference type="Pfam" id="PF06985">
    <property type="entry name" value="HET"/>
    <property type="match status" value="1"/>
</dbReference>
<proteinExistence type="predicted"/>
<evidence type="ECO:0000259" key="1">
    <source>
        <dbReference type="Pfam" id="PF06985"/>
    </source>
</evidence>
<evidence type="ECO:0000313" key="2">
    <source>
        <dbReference type="EMBL" id="KAK1752584.1"/>
    </source>
</evidence>
<evidence type="ECO:0000313" key="3">
    <source>
        <dbReference type="Proteomes" id="UP001239445"/>
    </source>
</evidence>
<comment type="caution">
    <text evidence="2">The sequence shown here is derived from an EMBL/GenBank/DDBJ whole genome shotgun (WGS) entry which is preliminary data.</text>
</comment>
<dbReference type="PANTHER" id="PTHR24148">
    <property type="entry name" value="ANKYRIN REPEAT DOMAIN-CONTAINING PROTEIN 39 HOMOLOG-RELATED"/>
    <property type="match status" value="1"/>
</dbReference>
<dbReference type="InterPro" id="IPR052895">
    <property type="entry name" value="HetReg/Transcr_Mod"/>
</dbReference>
<dbReference type="PANTHER" id="PTHR24148:SF64">
    <property type="entry name" value="HETEROKARYON INCOMPATIBILITY DOMAIN-CONTAINING PROTEIN"/>
    <property type="match status" value="1"/>
</dbReference>
<dbReference type="InterPro" id="IPR010730">
    <property type="entry name" value="HET"/>
</dbReference>
<dbReference type="EMBL" id="MU839839">
    <property type="protein sequence ID" value="KAK1752584.1"/>
    <property type="molecule type" value="Genomic_DNA"/>
</dbReference>
<gene>
    <name evidence="2" type="ORF">QBC47DRAFT_404905</name>
</gene>
<dbReference type="AlphaFoldDB" id="A0AAJ0B891"/>
<protein>
    <recommendedName>
        <fullName evidence="1">Heterokaryon incompatibility domain-containing protein</fullName>
    </recommendedName>
</protein>
<accession>A0AAJ0B891</accession>
<name>A0AAJ0B891_9PEZI</name>
<organism evidence="2 3">
    <name type="scientific">Echria macrotheca</name>
    <dbReference type="NCBI Taxonomy" id="438768"/>
    <lineage>
        <taxon>Eukaryota</taxon>
        <taxon>Fungi</taxon>
        <taxon>Dikarya</taxon>
        <taxon>Ascomycota</taxon>
        <taxon>Pezizomycotina</taxon>
        <taxon>Sordariomycetes</taxon>
        <taxon>Sordariomycetidae</taxon>
        <taxon>Sordariales</taxon>
        <taxon>Schizotheciaceae</taxon>
        <taxon>Echria</taxon>
    </lineage>
</organism>
<sequence>MSSIYQHAHQVIAWVGDDQDDAGKVLQFLDNHCDKLSGVSSYEERKDTMEKNAAAVSFIGNAIKEAFPGAGLEPFRKFFRRSWFGRRWIIQEIVLAEKPVIRCGSVSMRFSRFAVGASIMNLFFEAQTMSHPLDPVFLMQDHMAQMLSSIANSQRLNAWKGMVLAEYRFPILQLLREFQSAKCSDDRDKVYALIALSDDVVAKPEDAHETARLKRQRREKPELSVNYSHKADQVYISLAAKIVDKKYFYNYRLYELFGTASAFRPSHSSSTSDSIPSWVPDWRITQRFEPVIEPEYKLSIEGCQRCCWELSEDEKTMSITGWNYATVSERTGHITDLITEFQHIKATIQEWWKQYTADHGGRPVPPTSIHDESWYHGFFDLVVMGRTTWDGGMVHPPRDFVGLLLEGVVPDEWTDGKPTIIHPVEEVTDNLLRMRRYTKQLVSMLQGRGLFRSEKGQLMNCPDDTEVGDVIVIFGGIDIPYVIRLIMGGDNKPGRYRLIGDAYVDGVMDSPFDVDPDSQPKITEEELGEALEFLLE</sequence>
<keyword evidence="3" id="KW-1185">Reference proteome</keyword>